<dbReference type="PANTHER" id="PTHR45138:SF9">
    <property type="entry name" value="DIGUANYLATE CYCLASE DGCM-RELATED"/>
    <property type="match status" value="1"/>
</dbReference>
<evidence type="ECO:0000313" key="5">
    <source>
        <dbReference type="EMBL" id="MBW8184234.1"/>
    </source>
</evidence>
<dbReference type="GO" id="GO:0052621">
    <property type="term" value="F:diguanylate cyclase activity"/>
    <property type="evidence" value="ECO:0007669"/>
    <property type="project" value="UniProtKB-EC"/>
</dbReference>
<sequence>MKLNHFLSFLGLALLLVSFSLASVLYYLVYLPAIESEVRSQQERELLAVQTGIKFAQRNLDVLCYDYSVWDEMVGFVAVRDEAFSRSNLSSNAFEAANIDGAYLFNTDGDLLWHYSSSEKLLPNTLPKNNKTWIGSVLPDLKAIEKAVPTTRNGLIHLGQSVVYFSNTSVLPSDEEGEVVGSLMMVRAINSELTEEIQQLSLVNFSLDMLDPTKEYDGIETFDAVPSIDSLARQHMWLLNDVFGIPALKISVTHDKSLSPSLFTPESAVLFFTLVLVSLGTIIPISIMILKPLRSANKVLKKMIDSGKLIKMKTGWHIDEIVKLSLSFNQVVEKLERHQNYLESLSYKDPLTGVANRRSLEVFAQRAHEQWSEGKGLIGFLMVDIDNFKAYNDTQGHLAGDKAILTIAQTLLLECRRRGELLTRYGGEEFCVVIHGDNIAQMELLSKRMLKQVWELNLYHPEASHGKRVTVSIGGVLYERYSPSFSDMTWEMMIGQADAQLYEAKMSGRNQIKLEYAKEQQLKLVK</sequence>
<name>A0ABS7E3R6_9GAMM</name>
<dbReference type="InterPro" id="IPR007892">
    <property type="entry name" value="CHASE4"/>
</dbReference>
<protein>
    <recommendedName>
        <fullName evidence="1">diguanylate cyclase</fullName>
        <ecNumber evidence="1">2.7.7.65</ecNumber>
    </recommendedName>
</protein>
<evidence type="ECO:0000256" key="2">
    <source>
        <dbReference type="ARBA" id="ARBA00034247"/>
    </source>
</evidence>
<dbReference type="NCBIfam" id="TIGR00254">
    <property type="entry name" value="GGDEF"/>
    <property type="match status" value="1"/>
</dbReference>
<keyword evidence="6" id="KW-1185">Reference proteome</keyword>
<gene>
    <name evidence="5" type="ORF">K0625_11145</name>
</gene>
<dbReference type="Pfam" id="PF05228">
    <property type="entry name" value="CHASE4"/>
    <property type="match status" value="1"/>
</dbReference>
<dbReference type="SMART" id="SM00267">
    <property type="entry name" value="GGDEF"/>
    <property type="match status" value="1"/>
</dbReference>
<dbReference type="EC" id="2.7.7.65" evidence="1"/>
<dbReference type="InterPro" id="IPR000160">
    <property type="entry name" value="GGDEF_dom"/>
</dbReference>
<evidence type="ECO:0000259" key="4">
    <source>
        <dbReference type="PROSITE" id="PS50887"/>
    </source>
</evidence>
<feature type="transmembrane region" description="Helical" evidence="3">
    <location>
        <begin position="268"/>
        <end position="290"/>
    </location>
</feature>
<reference evidence="5 6" key="1">
    <citation type="submission" date="2021-07" db="EMBL/GenBank/DDBJ databases">
        <title>Shewanella sp. nov, isolated from SCS.</title>
        <authorList>
            <person name="Cao W.R."/>
        </authorList>
    </citation>
    <scope>NUCLEOTIDE SEQUENCE [LARGE SCALE GENOMIC DNA]</scope>
    <source>
        <strain evidence="5 6">NR704-98</strain>
    </source>
</reference>
<accession>A0ABS7E3R6</accession>
<proteinExistence type="predicted"/>
<dbReference type="SUPFAM" id="SSF55073">
    <property type="entry name" value="Nucleotide cyclase"/>
    <property type="match status" value="1"/>
</dbReference>
<feature type="domain" description="GGDEF" evidence="4">
    <location>
        <begin position="376"/>
        <end position="517"/>
    </location>
</feature>
<keyword evidence="3" id="KW-0812">Transmembrane</keyword>
<keyword evidence="3" id="KW-0472">Membrane</keyword>
<dbReference type="PANTHER" id="PTHR45138">
    <property type="entry name" value="REGULATORY COMPONENTS OF SENSORY TRANSDUCTION SYSTEM"/>
    <property type="match status" value="1"/>
</dbReference>
<dbReference type="InterPro" id="IPR029787">
    <property type="entry name" value="Nucleotide_cyclase"/>
</dbReference>
<keyword evidence="5" id="KW-0548">Nucleotidyltransferase</keyword>
<dbReference type="CDD" id="cd01949">
    <property type="entry name" value="GGDEF"/>
    <property type="match status" value="1"/>
</dbReference>
<evidence type="ECO:0000313" key="6">
    <source>
        <dbReference type="Proteomes" id="UP001195963"/>
    </source>
</evidence>
<dbReference type="Proteomes" id="UP001195963">
    <property type="component" value="Unassembled WGS sequence"/>
</dbReference>
<dbReference type="Gene3D" id="3.30.70.270">
    <property type="match status" value="1"/>
</dbReference>
<comment type="catalytic activity">
    <reaction evidence="2">
        <text>2 GTP = 3',3'-c-di-GMP + 2 diphosphate</text>
        <dbReference type="Rhea" id="RHEA:24898"/>
        <dbReference type="ChEBI" id="CHEBI:33019"/>
        <dbReference type="ChEBI" id="CHEBI:37565"/>
        <dbReference type="ChEBI" id="CHEBI:58805"/>
        <dbReference type="EC" id="2.7.7.65"/>
    </reaction>
</comment>
<comment type="caution">
    <text evidence="5">The sequence shown here is derived from an EMBL/GenBank/DDBJ whole genome shotgun (WGS) entry which is preliminary data.</text>
</comment>
<dbReference type="Pfam" id="PF00990">
    <property type="entry name" value="GGDEF"/>
    <property type="match status" value="1"/>
</dbReference>
<keyword evidence="3" id="KW-1133">Transmembrane helix</keyword>
<dbReference type="EMBL" id="JAHZST010000006">
    <property type="protein sequence ID" value="MBW8184234.1"/>
    <property type="molecule type" value="Genomic_DNA"/>
</dbReference>
<dbReference type="InterPro" id="IPR043128">
    <property type="entry name" value="Rev_trsase/Diguanyl_cyclase"/>
</dbReference>
<dbReference type="PROSITE" id="PS50887">
    <property type="entry name" value="GGDEF"/>
    <property type="match status" value="1"/>
</dbReference>
<dbReference type="InterPro" id="IPR050469">
    <property type="entry name" value="Diguanylate_Cyclase"/>
</dbReference>
<dbReference type="RefSeq" id="WP_220109751.1">
    <property type="nucleotide sequence ID" value="NZ_JAHZST010000006.1"/>
</dbReference>
<organism evidence="5 6">
    <name type="scientific">Shewanella nanhaiensis</name>
    <dbReference type="NCBI Taxonomy" id="2864872"/>
    <lineage>
        <taxon>Bacteria</taxon>
        <taxon>Pseudomonadati</taxon>
        <taxon>Pseudomonadota</taxon>
        <taxon>Gammaproteobacteria</taxon>
        <taxon>Alteromonadales</taxon>
        <taxon>Shewanellaceae</taxon>
        <taxon>Shewanella</taxon>
    </lineage>
</organism>
<evidence type="ECO:0000256" key="3">
    <source>
        <dbReference type="SAM" id="Phobius"/>
    </source>
</evidence>
<keyword evidence="5" id="KW-0808">Transferase</keyword>
<evidence type="ECO:0000256" key="1">
    <source>
        <dbReference type="ARBA" id="ARBA00012528"/>
    </source>
</evidence>